<gene>
    <name evidence="3" type="ORF">HC246_24055</name>
</gene>
<feature type="compositionally biased region" description="Basic and acidic residues" evidence="1">
    <location>
        <begin position="232"/>
        <end position="251"/>
    </location>
</feature>
<comment type="caution">
    <text evidence="3">The sequence shown here is derived from an EMBL/GenBank/DDBJ whole genome shotgun (WGS) entry which is preliminary data.</text>
</comment>
<evidence type="ECO:0000313" key="4">
    <source>
        <dbReference type="Proteomes" id="UP000738376"/>
    </source>
</evidence>
<keyword evidence="4" id="KW-1185">Reference proteome</keyword>
<evidence type="ECO:0000256" key="1">
    <source>
        <dbReference type="SAM" id="MobiDB-lite"/>
    </source>
</evidence>
<sequence>MFAIGSDDAAYHIWQTTPGGGWSSWASLGGTCKQISVVANQDGRLEVFAIGSDDAAYHIWQTTPGGGWSSWTSLGGKIKRIGASRQPNGTLQVIALGIDDESYRIAQNTPSGGWDNWQRVFMDNRSSSSLSALSGLSFVVGSSISSNLFMAVADTMPSSPSSKKTTKELAEECVYEIAKATAATSAATAAAGSGLTPVAIAAIVLAGAAITSASQKCSEAIDQGFEPDSSDGSDKSTLRGIDEPHYYDYEPSHSGVMVA</sequence>
<reference evidence="3 4" key="1">
    <citation type="submission" date="2020-03" db="EMBL/GenBank/DDBJ databases">
        <title>Draft Genome Sequence of 2-Methylisoborneol Producing Pseudanabaena yagii Strain GIHE-NHR1 Isolated from North Han River in South Korea.</title>
        <authorList>
            <person name="Jeong J."/>
        </authorList>
    </citation>
    <scope>NUCLEOTIDE SEQUENCE [LARGE SCALE GENOMIC DNA]</scope>
    <source>
        <strain evidence="3 4">GIHE-NHR1</strain>
    </source>
</reference>
<evidence type="ECO:0000313" key="3">
    <source>
        <dbReference type="EMBL" id="NMF61017.1"/>
    </source>
</evidence>
<protein>
    <recommendedName>
        <fullName evidence="2">PLL-like beta propeller domain-containing protein</fullName>
    </recommendedName>
</protein>
<name>A0ABX1M4Q7_9CYAN</name>
<dbReference type="InterPro" id="IPR058502">
    <property type="entry name" value="PLL-like_beta-prop"/>
</dbReference>
<dbReference type="EMBL" id="JAAVJL010000005">
    <property type="protein sequence ID" value="NMF61017.1"/>
    <property type="molecule type" value="Genomic_DNA"/>
</dbReference>
<evidence type="ECO:0000259" key="2">
    <source>
        <dbReference type="Pfam" id="PF26607"/>
    </source>
</evidence>
<dbReference type="SUPFAM" id="SSF89372">
    <property type="entry name" value="Fucose-specific lectin"/>
    <property type="match status" value="1"/>
</dbReference>
<proteinExistence type="predicted"/>
<dbReference type="Proteomes" id="UP000738376">
    <property type="component" value="Unassembled WGS sequence"/>
</dbReference>
<feature type="domain" description="PLL-like beta propeller" evidence="2">
    <location>
        <begin position="2"/>
        <end position="120"/>
    </location>
</feature>
<organism evidence="3 4">
    <name type="scientific">Pseudanabaena yagii GIHE-NHR1</name>
    <dbReference type="NCBI Taxonomy" id="2722753"/>
    <lineage>
        <taxon>Bacteria</taxon>
        <taxon>Bacillati</taxon>
        <taxon>Cyanobacteriota</taxon>
        <taxon>Cyanophyceae</taxon>
        <taxon>Pseudanabaenales</taxon>
        <taxon>Pseudanabaenaceae</taxon>
        <taxon>Pseudanabaena</taxon>
        <taxon>Pseudanabaena yagii</taxon>
    </lineage>
</organism>
<dbReference type="Gene3D" id="2.120.10.70">
    <property type="entry name" value="Fucose-specific lectin"/>
    <property type="match status" value="1"/>
</dbReference>
<dbReference type="RefSeq" id="WP_169365970.1">
    <property type="nucleotide sequence ID" value="NZ_JAAVJL010000005.1"/>
</dbReference>
<accession>A0ABX1M4Q7</accession>
<feature type="region of interest" description="Disordered" evidence="1">
    <location>
        <begin position="222"/>
        <end position="259"/>
    </location>
</feature>
<dbReference type="Pfam" id="PF26607">
    <property type="entry name" value="DUF8189"/>
    <property type="match status" value="1"/>
</dbReference>